<dbReference type="InterPro" id="IPR006357">
    <property type="entry name" value="HAD-SF_hydro_IIA"/>
</dbReference>
<comment type="caution">
    <text evidence="1">The sequence shown here is derived from an EMBL/GenBank/DDBJ whole genome shotgun (WGS) entry which is preliminary data.</text>
</comment>
<evidence type="ECO:0000313" key="2">
    <source>
        <dbReference type="Proteomes" id="UP001310386"/>
    </source>
</evidence>
<dbReference type="InterPro" id="IPR036412">
    <property type="entry name" value="HAD-like_sf"/>
</dbReference>
<dbReference type="Proteomes" id="UP001310386">
    <property type="component" value="Unassembled WGS sequence"/>
</dbReference>
<dbReference type="GO" id="GO:0016787">
    <property type="term" value="F:hydrolase activity"/>
    <property type="evidence" value="ECO:0007669"/>
    <property type="project" value="UniProtKB-KW"/>
</dbReference>
<gene>
    <name evidence="1" type="ORF">VF724_18900</name>
</gene>
<keyword evidence="2" id="KW-1185">Reference proteome</keyword>
<dbReference type="PANTHER" id="PTHR19288">
    <property type="entry name" value="4-NITROPHENYLPHOSPHATASE-RELATED"/>
    <property type="match status" value="1"/>
</dbReference>
<name>A0ABU5ZML4_9BACL</name>
<dbReference type="InterPro" id="IPR023214">
    <property type="entry name" value="HAD_sf"/>
</dbReference>
<dbReference type="SUPFAM" id="SSF56784">
    <property type="entry name" value="HAD-like"/>
    <property type="match status" value="1"/>
</dbReference>
<proteinExistence type="predicted"/>
<dbReference type="NCBIfam" id="TIGR01460">
    <property type="entry name" value="HAD-SF-IIA"/>
    <property type="match status" value="1"/>
</dbReference>
<sequence>MSLNIKDYSAFIFDLDGCIYSGNTVYPGSRELLQFLIQSGKQVIFLSNNSTETSHTIRNKLIDMNLPAEDVPILVATELVGQYLAETYGALRVHPVGSVELELALTNAGHQVVSLGGGEACDFIVIGRDTSFSYQKLHECTRSLMDGVKLIAANSDMYHPGEDGDRVPETGALVAAIQAVSDIHGVKSVGKPSHYPFYKIIKQTGLSPDKCVMVGDNPYTDVQGGYSAGMHTIWISHGKSFPAEFEFQPNLTVTVIGELLEWLI</sequence>
<dbReference type="RefSeq" id="WP_371755835.1">
    <property type="nucleotide sequence ID" value="NZ_JAYJLD010000046.1"/>
</dbReference>
<evidence type="ECO:0000313" key="1">
    <source>
        <dbReference type="EMBL" id="MEB3103709.1"/>
    </source>
</evidence>
<accession>A0ABU5ZML4</accession>
<dbReference type="Gene3D" id="3.40.50.1000">
    <property type="entry name" value="HAD superfamily/HAD-like"/>
    <property type="match status" value="2"/>
</dbReference>
<dbReference type="EMBL" id="JAYJLD010000046">
    <property type="protein sequence ID" value="MEB3103709.1"/>
    <property type="molecule type" value="Genomic_DNA"/>
</dbReference>
<keyword evidence="1" id="KW-0378">Hydrolase</keyword>
<dbReference type="PANTHER" id="PTHR19288:SF46">
    <property type="entry name" value="HALOACID DEHALOGENASE-LIKE HYDROLASE DOMAIN-CONTAINING PROTEIN 2"/>
    <property type="match status" value="1"/>
</dbReference>
<dbReference type="Pfam" id="PF13344">
    <property type="entry name" value="Hydrolase_6"/>
    <property type="match status" value="1"/>
</dbReference>
<dbReference type="Pfam" id="PF13242">
    <property type="entry name" value="Hydrolase_like"/>
    <property type="match status" value="1"/>
</dbReference>
<organism evidence="1 2">
    <name type="scientific">Ferviditalea candida</name>
    <dbReference type="NCBI Taxonomy" id="3108399"/>
    <lineage>
        <taxon>Bacteria</taxon>
        <taxon>Bacillati</taxon>
        <taxon>Bacillota</taxon>
        <taxon>Bacilli</taxon>
        <taxon>Bacillales</taxon>
        <taxon>Paenibacillaceae</taxon>
        <taxon>Ferviditalea</taxon>
    </lineage>
</organism>
<reference evidence="1" key="1">
    <citation type="submission" date="2023-12" db="EMBL/GenBank/DDBJ databases">
        <title>Fervidustalea candida gen. nov., sp. nov., a novel member of the family Paenibacillaceae isolated from a geothermal area.</title>
        <authorList>
            <person name="Li W.-J."/>
            <person name="Jiao J.-Y."/>
            <person name="Chen Y."/>
        </authorList>
    </citation>
    <scope>NUCLEOTIDE SEQUENCE</scope>
    <source>
        <strain evidence="1">SYSU GA230002</strain>
    </source>
</reference>
<protein>
    <submittedName>
        <fullName evidence="1">HAD-IIA family hydrolase</fullName>
    </submittedName>
</protein>